<dbReference type="NCBIfam" id="TIGR03585">
    <property type="entry name" value="PseH"/>
    <property type="match status" value="1"/>
</dbReference>
<dbReference type="PROSITE" id="PS51186">
    <property type="entry name" value="GNAT"/>
    <property type="match status" value="1"/>
</dbReference>
<dbReference type="AlphaFoldDB" id="A0A3E3IYB7"/>
<dbReference type="Gene3D" id="3.40.630.30">
    <property type="match status" value="1"/>
</dbReference>
<dbReference type="EC" id="2.3.1.202" evidence="3"/>
<dbReference type="EMBL" id="QVLV01000016">
    <property type="protein sequence ID" value="RGE57302.1"/>
    <property type="molecule type" value="Genomic_DNA"/>
</dbReference>
<dbReference type="GO" id="GO:0016747">
    <property type="term" value="F:acyltransferase activity, transferring groups other than amino-acyl groups"/>
    <property type="evidence" value="ECO:0007669"/>
    <property type="project" value="InterPro"/>
</dbReference>
<dbReference type="PANTHER" id="PTHR43415:SF3">
    <property type="entry name" value="GNAT-FAMILY ACETYLTRANSFERASE"/>
    <property type="match status" value="1"/>
</dbReference>
<dbReference type="InterPro" id="IPR000182">
    <property type="entry name" value="GNAT_dom"/>
</dbReference>
<protein>
    <submittedName>
        <fullName evidence="3">UDP-4-amino-4, 6-dideoxy-N-acetyl-beta-L-altrosamine N-acetyltransferase</fullName>
        <ecNumber evidence="3">2.3.1.202</ecNumber>
    </submittedName>
</protein>
<reference evidence="3 5" key="1">
    <citation type="submission" date="2018-08" db="EMBL/GenBank/DDBJ databases">
        <title>A genome reference for cultivated species of the human gut microbiota.</title>
        <authorList>
            <person name="Zou Y."/>
            <person name="Xue W."/>
            <person name="Luo G."/>
        </authorList>
    </citation>
    <scope>NUCLEOTIDE SEQUENCE [LARGE SCALE GENOMIC DNA]</scope>
    <source>
        <strain evidence="3 5">AF26-4BH</strain>
        <strain evidence="2">TF05-5AC</strain>
    </source>
</reference>
<dbReference type="Proteomes" id="UP000261166">
    <property type="component" value="Unassembled WGS sequence"/>
</dbReference>
<dbReference type="OrthoDB" id="9795206at2"/>
<evidence type="ECO:0000313" key="5">
    <source>
        <dbReference type="Proteomes" id="UP000261166"/>
    </source>
</evidence>
<dbReference type="GeneID" id="97989051"/>
<keyword evidence="4" id="KW-1185">Reference proteome</keyword>
<dbReference type="InterPro" id="IPR020036">
    <property type="entry name" value="PseH"/>
</dbReference>
<dbReference type="EMBL" id="QVLU01000007">
    <property type="protein sequence ID" value="RGE72080.1"/>
    <property type="molecule type" value="Genomic_DNA"/>
</dbReference>
<dbReference type="PANTHER" id="PTHR43415">
    <property type="entry name" value="SPERMIDINE N(1)-ACETYLTRANSFERASE"/>
    <property type="match status" value="1"/>
</dbReference>
<dbReference type="SUPFAM" id="SSF55729">
    <property type="entry name" value="Acyl-CoA N-acyltransferases (Nat)"/>
    <property type="match status" value="1"/>
</dbReference>
<evidence type="ECO:0000259" key="1">
    <source>
        <dbReference type="PROSITE" id="PS51186"/>
    </source>
</evidence>
<dbReference type="InterPro" id="IPR016181">
    <property type="entry name" value="Acyl_CoA_acyltransferase"/>
</dbReference>
<comment type="caution">
    <text evidence="3">The sequence shown here is derived from an EMBL/GenBank/DDBJ whole genome shotgun (WGS) entry which is preliminary data.</text>
</comment>
<dbReference type="RefSeq" id="WP_025488465.1">
    <property type="nucleotide sequence ID" value="NZ_CALBAU010000316.1"/>
</dbReference>
<evidence type="ECO:0000313" key="2">
    <source>
        <dbReference type="EMBL" id="RGE57302.1"/>
    </source>
</evidence>
<dbReference type="Pfam" id="PF13302">
    <property type="entry name" value="Acetyltransf_3"/>
    <property type="match status" value="1"/>
</dbReference>
<keyword evidence="3" id="KW-0012">Acyltransferase</keyword>
<accession>A0A3E3IYB7</accession>
<evidence type="ECO:0000313" key="3">
    <source>
        <dbReference type="EMBL" id="RGE72080.1"/>
    </source>
</evidence>
<sequence length="178" mass="20229">MTEQLKIDLGPVYLRPITLEDTENIVKWRNTDRVRKNFIYQKPFTKEGHLAWMRDKVAAGEVVQFILCETEGDRPVGSVYFRDIDTGNKKAEYGIFIGEEDAAGKGYGTLAGRAAIQYAGSSLKLHKLMLRVFADNTAAVRSYEKAGFEKEALLRDEIKTGDGYRDLILMARLYPENR</sequence>
<gene>
    <name evidence="3" type="primary">pseH</name>
    <name evidence="3" type="ORF">DWY69_09195</name>
    <name evidence="2" type="ORF">DXC51_19790</name>
</gene>
<dbReference type="Proteomes" id="UP000260812">
    <property type="component" value="Unassembled WGS sequence"/>
</dbReference>
<evidence type="ECO:0000313" key="4">
    <source>
        <dbReference type="Proteomes" id="UP000260812"/>
    </source>
</evidence>
<name>A0A3E3IYB7_9FIRM</name>
<proteinExistence type="predicted"/>
<keyword evidence="3" id="KW-0808">Transferase</keyword>
<feature type="domain" description="N-acetyltransferase" evidence="1">
    <location>
        <begin position="12"/>
        <end position="175"/>
    </location>
</feature>
<organism evidence="3 5">
    <name type="scientific">Eisenbergiella massiliensis</name>
    <dbReference type="NCBI Taxonomy" id="1720294"/>
    <lineage>
        <taxon>Bacteria</taxon>
        <taxon>Bacillati</taxon>
        <taxon>Bacillota</taxon>
        <taxon>Clostridia</taxon>
        <taxon>Lachnospirales</taxon>
        <taxon>Lachnospiraceae</taxon>
        <taxon>Eisenbergiella</taxon>
    </lineage>
</organism>